<dbReference type="Gene3D" id="3.20.20.140">
    <property type="entry name" value="Metal-dependent hydrolases"/>
    <property type="match status" value="2"/>
</dbReference>
<dbReference type="STRING" id="1121256.SAMN02746089_02022"/>
<evidence type="ECO:0000313" key="1">
    <source>
        <dbReference type="EMBL" id="SHF49142.1"/>
    </source>
</evidence>
<dbReference type="RefSeq" id="WP_073344848.1">
    <property type="nucleotide sequence ID" value="NZ_FQVH01000025.1"/>
</dbReference>
<dbReference type="SUPFAM" id="SSF51556">
    <property type="entry name" value="Metallo-dependent hydrolases"/>
    <property type="match status" value="1"/>
</dbReference>
<reference evidence="1 2" key="1">
    <citation type="submission" date="2016-11" db="EMBL/GenBank/DDBJ databases">
        <authorList>
            <person name="Jaros S."/>
            <person name="Januszkiewicz K."/>
            <person name="Wedrychowicz H."/>
        </authorList>
    </citation>
    <scope>NUCLEOTIDE SEQUENCE [LARGE SCALE GENOMIC DNA]</scope>
    <source>
        <strain evidence="1 2">DSM 17918</strain>
    </source>
</reference>
<dbReference type="Proteomes" id="UP000184088">
    <property type="component" value="Unassembled WGS sequence"/>
</dbReference>
<sequence>MNLIEGEIKKAVYDAVETVEITDVHTHLYPPSFGKMLLWGIDELLNYHYLVAETMRWLDIPYEDFWAMSKRQQADLIWKTLFIDNSPYSEACRGVLTNLHKLGFDVASRDLEGYRKYFDSVSLEEYVDRIFKEGRIKYVVMTNDPFNEEERGYWLKGYKDARFKGALRLDVLLNNWPDACTKLKQWGYVVSEDFSGETIAEIRRFLREWMDRMEAVYMAVSLPWDFVYPEDSPRGRIIEECVLPVARDANKPFALMIGVKRQLNPGLKDAGDGVGKADIRAVEYLCAHYPHNKFMVTLLSRENQHELAVAARKFRNLMPFGCWWFLNNPSLIDEITRMRSELLGVSFIPQHSDARVLDQLIYKWSHSRKIIADVLIDKYTDLSKTGWVITPQEIKRDVEKLFGGNFWSFLERKF</sequence>
<dbReference type="AlphaFoldDB" id="A0A1M5C3X5"/>
<protein>
    <recommendedName>
        <fullName evidence="3">Glucuronate isomerase</fullName>
    </recommendedName>
</protein>
<accession>A0A1M5C3X5</accession>
<gene>
    <name evidence="1" type="ORF">SAMN02746089_02022</name>
</gene>
<dbReference type="EMBL" id="FQVH01000025">
    <property type="protein sequence ID" value="SHF49142.1"/>
    <property type="molecule type" value="Genomic_DNA"/>
</dbReference>
<evidence type="ECO:0000313" key="2">
    <source>
        <dbReference type="Proteomes" id="UP000184088"/>
    </source>
</evidence>
<proteinExistence type="predicted"/>
<dbReference type="OrthoDB" id="2370360at2"/>
<dbReference type="Gene3D" id="1.10.2020.10">
    <property type="entry name" value="uronate isomerase, domain 2, chain A"/>
    <property type="match status" value="1"/>
</dbReference>
<dbReference type="InterPro" id="IPR032466">
    <property type="entry name" value="Metal_Hydrolase"/>
</dbReference>
<keyword evidence="2" id="KW-1185">Reference proteome</keyword>
<evidence type="ECO:0008006" key="3">
    <source>
        <dbReference type="Google" id="ProtNLM"/>
    </source>
</evidence>
<organism evidence="1 2">
    <name type="scientific">Caldanaerobius fijiensis DSM 17918</name>
    <dbReference type="NCBI Taxonomy" id="1121256"/>
    <lineage>
        <taxon>Bacteria</taxon>
        <taxon>Bacillati</taxon>
        <taxon>Bacillota</taxon>
        <taxon>Clostridia</taxon>
        <taxon>Thermoanaerobacterales</taxon>
        <taxon>Thermoanaerobacteraceae</taxon>
        <taxon>Caldanaerobius</taxon>
    </lineage>
</organism>
<name>A0A1M5C3X5_9THEO</name>